<dbReference type="GO" id="GO:0009146">
    <property type="term" value="P:purine nucleoside triphosphate catabolic process"/>
    <property type="evidence" value="ECO:0007669"/>
    <property type="project" value="UniProtKB-ARBA"/>
</dbReference>
<comment type="subunit">
    <text evidence="3">Homodimer.</text>
</comment>
<evidence type="ECO:0000256" key="14">
    <source>
        <dbReference type="ARBA" id="ARBA00078805"/>
    </source>
</evidence>
<gene>
    <name evidence="17" type="ORF">METZ01_LOCUS481976</name>
</gene>
<sequence length="208" mass="23022">MSESNQIKKIVLATHNEGKQREIKSRLSKYNLEVLSLGDVGITNQIEETGTSFRENALIKARGYYELCGELTLAEDSGLEVDALFGRPGVGSARYGEIGFNDQDRLLLLLDEMRNIPGWNRGARFISCMSLVGLPQEPSGIVCRGIIEGFITHQPIGLNGFGYDPIFWVALECNTMANLSIQDKNRISHRGKALKQVCAHLEKLASPK</sequence>
<dbReference type="GO" id="GO:0036220">
    <property type="term" value="F:ITP diphosphatase activity"/>
    <property type="evidence" value="ECO:0007669"/>
    <property type="project" value="UniProtKB-EC"/>
</dbReference>
<keyword evidence="6" id="KW-0378">Hydrolase</keyword>
<reference evidence="17" key="1">
    <citation type="submission" date="2018-05" db="EMBL/GenBank/DDBJ databases">
        <authorList>
            <person name="Lanie J.A."/>
            <person name="Ng W.-L."/>
            <person name="Kazmierczak K.M."/>
            <person name="Andrzejewski T.M."/>
            <person name="Davidsen T.M."/>
            <person name="Wayne K.J."/>
            <person name="Tettelin H."/>
            <person name="Glass J.I."/>
            <person name="Rusch D."/>
            <person name="Podicherti R."/>
            <person name="Tsui H.-C.T."/>
            <person name="Winkler M.E."/>
        </authorList>
    </citation>
    <scope>NUCLEOTIDE SEQUENCE</scope>
</reference>
<evidence type="ECO:0000256" key="8">
    <source>
        <dbReference type="ARBA" id="ARBA00023080"/>
    </source>
</evidence>
<comment type="cofactor">
    <cofactor evidence="1">
        <name>Mg(2+)</name>
        <dbReference type="ChEBI" id="CHEBI:18420"/>
    </cofactor>
</comment>
<evidence type="ECO:0000256" key="2">
    <source>
        <dbReference type="ARBA" id="ARBA00008023"/>
    </source>
</evidence>
<comment type="catalytic activity">
    <reaction evidence="9">
        <text>dITP + H2O = dIMP + diphosphate + H(+)</text>
        <dbReference type="Rhea" id="RHEA:28342"/>
        <dbReference type="ChEBI" id="CHEBI:15377"/>
        <dbReference type="ChEBI" id="CHEBI:15378"/>
        <dbReference type="ChEBI" id="CHEBI:33019"/>
        <dbReference type="ChEBI" id="CHEBI:61194"/>
        <dbReference type="ChEBI" id="CHEBI:61382"/>
        <dbReference type="EC" id="3.6.1.66"/>
    </reaction>
</comment>
<dbReference type="InterPro" id="IPR020922">
    <property type="entry name" value="dITP/XTP_pyrophosphatase"/>
</dbReference>
<dbReference type="InterPro" id="IPR002637">
    <property type="entry name" value="RdgB/HAM1"/>
</dbReference>
<evidence type="ECO:0000256" key="13">
    <source>
        <dbReference type="ARBA" id="ARBA00075987"/>
    </source>
</evidence>
<dbReference type="AlphaFoldDB" id="A0A383CA96"/>
<dbReference type="GO" id="GO:0035870">
    <property type="term" value="F:dITP diphosphatase activity"/>
    <property type="evidence" value="ECO:0007669"/>
    <property type="project" value="UniProtKB-ARBA"/>
</dbReference>
<protein>
    <recommendedName>
        <fullName evidence="12">dITP/XTP pyrophosphatase</fullName>
        <ecNumber evidence="11">3.6.1.66</ecNumber>
    </recommendedName>
    <alternativeName>
        <fullName evidence="13">Non-canonical purine NTP pyrophosphatase</fullName>
    </alternativeName>
    <alternativeName>
        <fullName evidence="14">Non-standard purine NTP pyrophosphatase</fullName>
    </alternativeName>
    <alternativeName>
        <fullName evidence="16">Nucleoside-triphosphate diphosphatase</fullName>
    </alternativeName>
    <alternativeName>
        <fullName evidence="15">Nucleoside-triphosphate pyrophosphatase</fullName>
    </alternativeName>
</protein>
<accession>A0A383CA96</accession>
<evidence type="ECO:0000256" key="11">
    <source>
        <dbReference type="ARBA" id="ARBA00066468"/>
    </source>
</evidence>
<organism evidence="17">
    <name type="scientific">marine metagenome</name>
    <dbReference type="NCBI Taxonomy" id="408172"/>
    <lineage>
        <taxon>unclassified sequences</taxon>
        <taxon>metagenomes</taxon>
        <taxon>ecological metagenomes</taxon>
    </lineage>
</organism>
<dbReference type="Pfam" id="PF01725">
    <property type="entry name" value="Ham1p_like"/>
    <property type="match status" value="1"/>
</dbReference>
<dbReference type="InterPro" id="IPR029001">
    <property type="entry name" value="ITPase-like_fam"/>
</dbReference>
<keyword evidence="5" id="KW-0547">Nucleotide-binding</keyword>
<evidence type="ECO:0000256" key="12">
    <source>
        <dbReference type="ARBA" id="ARBA00071289"/>
    </source>
</evidence>
<comment type="catalytic activity">
    <reaction evidence="10">
        <text>XTP + H2O = XMP + diphosphate + H(+)</text>
        <dbReference type="Rhea" id="RHEA:28610"/>
        <dbReference type="ChEBI" id="CHEBI:15377"/>
        <dbReference type="ChEBI" id="CHEBI:15378"/>
        <dbReference type="ChEBI" id="CHEBI:33019"/>
        <dbReference type="ChEBI" id="CHEBI:57464"/>
        <dbReference type="ChEBI" id="CHEBI:61314"/>
        <dbReference type="EC" id="3.6.1.66"/>
    </reaction>
</comment>
<name>A0A383CA96_9ZZZZ</name>
<dbReference type="GO" id="GO:0017111">
    <property type="term" value="F:ribonucleoside triphosphate phosphatase activity"/>
    <property type="evidence" value="ECO:0007669"/>
    <property type="project" value="InterPro"/>
</dbReference>
<evidence type="ECO:0000256" key="7">
    <source>
        <dbReference type="ARBA" id="ARBA00022842"/>
    </source>
</evidence>
<dbReference type="PANTHER" id="PTHR11067">
    <property type="entry name" value="INOSINE TRIPHOSPHATE PYROPHOSPHATASE/HAM1 PROTEIN"/>
    <property type="match status" value="1"/>
</dbReference>
<evidence type="ECO:0000256" key="5">
    <source>
        <dbReference type="ARBA" id="ARBA00022741"/>
    </source>
</evidence>
<keyword evidence="7" id="KW-0460">Magnesium</keyword>
<comment type="similarity">
    <text evidence="2">Belongs to the HAM1 NTPase family.</text>
</comment>
<evidence type="ECO:0000256" key="15">
    <source>
        <dbReference type="ARBA" id="ARBA00083186"/>
    </source>
</evidence>
<dbReference type="GO" id="GO:0005829">
    <property type="term" value="C:cytosol"/>
    <property type="evidence" value="ECO:0007669"/>
    <property type="project" value="TreeGrafter"/>
</dbReference>
<evidence type="ECO:0000256" key="1">
    <source>
        <dbReference type="ARBA" id="ARBA00001946"/>
    </source>
</evidence>
<evidence type="ECO:0000256" key="10">
    <source>
        <dbReference type="ARBA" id="ARBA00052017"/>
    </source>
</evidence>
<dbReference type="FunFam" id="3.90.950.10:FF:000001">
    <property type="entry name" value="dITP/XTP pyrophosphatase"/>
    <property type="match status" value="1"/>
</dbReference>
<evidence type="ECO:0000256" key="4">
    <source>
        <dbReference type="ARBA" id="ARBA00022723"/>
    </source>
</evidence>
<dbReference type="EMBL" id="UINC01207149">
    <property type="protein sequence ID" value="SVE29122.1"/>
    <property type="molecule type" value="Genomic_DNA"/>
</dbReference>
<dbReference type="GO" id="GO:0000166">
    <property type="term" value="F:nucleotide binding"/>
    <property type="evidence" value="ECO:0007669"/>
    <property type="project" value="UniProtKB-KW"/>
</dbReference>
<dbReference type="GO" id="GO:0036222">
    <property type="term" value="F:XTP diphosphatase activity"/>
    <property type="evidence" value="ECO:0007669"/>
    <property type="project" value="UniProtKB-ARBA"/>
</dbReference>
<dbReference type="CDD" id="cd00515">
    <property type="entry name" value="HAM1"/>
    <property type="match status" value="1"/>
</dbReference>
<dbReference type="GO" id="GO:0046872">
    <property type="term" value="F:metal ion binding"/>
    <property type="evidence" value="ECO:0007669"/>
    <property type="project" value="UniProtKB-KW"/>
</dbReference>
<dbReference type="GO" id="GO:0009117">
    <property type="term" value="P:nucleotide metabolic process"/>
    <property type="evidence" value="ECO:0007669"/>
    <property type="project" value="UniProtKB-KW"/>
</dbReference>
<evidence type="ECO:0000256" key="16">
    <source>
        <dbReference type="ARBA" id="ARBA00083635"/>
    </source>
</evidence>
<proteinExistence type="inferred from homology"/>
<dbReference type="PANTHER" id="PTHR11067:SF9">
    <property type="entry name" value="INOSINE TRIPHOSPHATE PYROPHOSPHATASE"/>
    <property type="match status" value="1"/>
</dbReference>
<dbReference type="Gene3D" id="3.90.950.10">
    <property type="match status" value="1"/>
</dbReference>
<evidence type="ECO:0000256" key="9">
    <source>
        <dbReference type="ARBA" id="ARBA00051875"/>
    </source>
</evidence>
<evidence type="ECO:0000256" key="6">
    <source>
        <dbReference type="ARBA" id="ARBA00022801"/>
    </source>
</evidence>
<evidence type="ECO:0000313" key="17">
    <source>
        <dbReference type="EMBL" id="SVE29122.1"/>
    </source>
</evidence>
<keyword evidence="4" id="KW-0479">Metal-binding</keyword>
<evidence type="ECO:0000256" key="3">
    <source>
        <dbReference type="ARBA" id="ARBA00011738"/>
    </source>
</evidence>
<dbReference type="HAMAP" id="MF_01405">
    <property type="entry name" value="Non_canon_purine_NTPase"/>
    <property type="match status" value="1"/>
</dbReference>
<dbReference type="SUPFAM" id="SSF52972">
    <property type="entry name" value="ITPase-like"/>
    <property type="match status" value="1"/>
</dbReference>
<keyword evidence="8" id="KW-0546">Nucleotide metabolism</keyword>
<dbReference type="EC" id="3.6.1.66" evidence="11"/>
<dbReference type="NCBIfam" id="TIGR00042">
    <property type="entry name" value="RdgB/HAM1 family non-canonical purine NTP pyrophosphatase"/>
    <property type="match status" value="1"/>
</dbReference>